<evidence type="ECO:0008006" key="10">
    <source>
        <dbReference type="Google" id="ProtNLM"/>
    </source>
</evidence>
<feature type="transmembrane region" description="Helical" evidence="8">
    <location>
        <begin position="21"/>
        <end position="40"/>
    </location>
</feature>
<dbReference type="InterPro" id="IPR005017">
    <property type="entry name" value="OMPP1/FadL/TodX"/>
</dbReference>
<evidence type="ECO:0000256" key="5">
    <source>
        <dbReference type="ARBA" id="ARBA00022729"/>
    </source>
</evidence>
<evidence type="ECO:0000256" key="3">
    <source>
        <dbReference type="ARBA" id="ARBA00022452"/>
    </source>
</evidence>
<accession>A0A7V3E7K8</accession>
<comment type="caution">
    <text evidence="9">The sequence shown here is derived from an EMBL/GenBank/DDBJ whole genome shotgun (WGS) entry which is preliminary data.</text>
</comment>
<reference evidence="9" key="1">
    <citation type="journal article" date="2020" name="mSystems">
        <title>Genome- and Community-Level Interaction Insights into Carbon Utilization and Element Cycling Functions of Hydrothermarchaeota in Hydrothermal Sediment.</title>
        <authorList>
            <person name="Zhou Z."/>
            <person name="Liu Y."/>
            <person name="Xu W."/>
            <person name="Pan J."/>
            <person name="Luo Z.H."/>
            <person name="Li M."/>
        </authorList>
    </citation>
    <scope>NUCLEOTIDE SEQUENCE [LARGE SCALE GENOMIC DNA]</scope>
    <source>
        <strain evidence="9">SpSt-479</strain>
    </source>
</reference>
<keyword evidence="7" id="KW-0998">Cell outer membrane</keyword>
<comment type="similarity">
    <text evidence="2">Belongs to the OmpP1/FadL family.</text>
</comment>
<evidence type="ECO:0000313" key="9">
    <source>
        <dbReference type="EMBL" id="HFI91324.1"/>
    </source>
</evidence>
<dbReference type="PANTHER" id="PTHR35093">
    <property type="entry name" value="OUTER MEMBRANE PROTEIN NMB0088-RELATED"/>
    <property type="match status" value="1"/>
</dbReference>
<keyword evidence="4 8" id="KW-0812">Transmembrane</keyword>
<gene>
    <name evidence="9" type="ORF">ENS31_07295</name>
</gene>
<evidence type="ECO:0000256" key="4">
    <source>
        <dbReference type="ARBA" id="ARBA00022692"/>
    </source>
</evidence>
<evidence type="ECO:0000256" key="6">
    <source>
        <dbReference type="ARBA" id="ARBA00023136"/>
    </source>
</evidence>
<evidence type="ECO:0000256" key="8">
    <source>
        <dbReference type="SAM" id="Phobius"/>
    </source>
</evidence>
<keyword evidence="6 8" id="KW-0472">Membrane</keyword>
<dbReference type="AlphaFoldDB" id="A0A7V3E7K8"/>
<sequence>MLVNSHLINSGGDILKKIFTYLFVALILGSSAIYAGGFQLNEHGAKAVAMGGAFTAVSNDPSAVYWNGAGLSFIRGTHFMLSTHAIQPKSSFRGVLPAVDEYKLIDQTFFPVNFFASHYINDQWAIGFGFTVPFGLGTKWDDEWIGRYLAVETELQVLSLSPVVSFRPVEQLAISAGFVYNFANVLIERKNPQTPFQGDATIHLEGDDKAAFGYNLGLMYKPTDKLTLGVSYHSQVEYDFEGTATSTGAQQLIDAKRLPMGDIKAKLTTPFNLAFGVAYQLLDDLLLSADFQLVGWSSYDTLAVDFVDPAYTDVASPRMYEDSYFLRFGLDYKVNTDLSIQGGIYFDKNPVPVEYLNPSLPETDRLGFSIGAEYKLFNNLGLRGSYLFIRGSELRVENSKEYYSGNSGFNGVYTTYANVFSLSLLYSL</sequence>
<dbReference type="EMBL" id="DSUJ01000008">
    <property type="protein sequence ID" value="HFI91324.1"/>
    <property type="molecule type" value="Genomic_DNA"/>
</dbReference>
<dbReference type="GO" id="GO:0009279">
    <property type="term" value="C:cell outer membrane"/>
    <property type="evidence" value="ECO:0007669"/>
    <property type="project" value="UniProtKB-SubCell"/>
</dbReference>
<evidence type="ECO:0000256" key="1">
    <source>
        <dbReference type="ARBA" id="ARBA00004571"/>
    </source>
</evidence>
<proteinExistence type="inferred from homology"/>
<evidence type="ECO:0000256" key="7">
    <source>
        <dbReference type="ARBA" id="ARBA00023237"/>
    </source>
</evidence>
<evidence type="ECO:0000256" key="2">
    <source>
        <dbReference type="ARBA" id="ARBA00008163"/>
    </source>
</evidence>
<name>A0A7V3E7K8_9BACT</name>
<protein>
    <recommendedName>
        <fullName evidence="10">Long-chain fatty acid transport protein</fullName>
    </recommendedName>
</protein>
<dbReference type="PANTHER" id="PTHR35093:SF8">
    <property type="entry name" value="OUTER MEMBRANE PROTEIN NMB0088-RELATED"/>
    <property type="match status" value="1"/>
</dbReference>
<comment type="subcellular location">
    <subcellularLocation>
        <location evidence="1">Cell outer membrane</location>
        <topology evidence="1">Multi-pass membrane protein</topology>
    </subcellularLocation>
</comment>
<keyword evidence="3" id="KW-1134">Transmembrane beta strand</keyword>
<dbReference type="GO" id="GO:0015483">
    <property type="term" value="F:long-chain fatty acid transporting porin activity"/>
    <property type="evidence" value="ECO:0007669"/>
    <property type="project" value="TreeGrafter"/>
</dbReference>
<organism evidence="9">
    <name type="scientific">Ignavibacterium album</name>
    <dbReference type="NCBI Taxonomy" id="591197"/>
    <lineage>
        <taxon>Bacteria</taxon>
        <taxon>Pseudomonadati</taxon>
        <taxon>Ignavibacteriota</taxon>
        <taxon>Ignavibacteria</taxon>
        <taxon>Ignavibacteriales</taxon>
        <taxon>Ignavibacteriaceae</taxon>
        <taxon>Ignavibacterium</taxon>
    </lineage>
</organism>
<keyword evidence="8" id="KW-1133">Transmembrane helix</keyword>
<dbReference type="Pfam" id="PF03349">
    <property type="entry name" value="Toluene_X"/>
    <property type="match status" value="1"/>
</dbReference>
<dbReference type="Gene3D" id="2.40.160.60">
    <property type="entry name" value="Outer membrane protein transport protein (OMPP1/FadL/TodX)"/>
    <property type="match status" value="1"/>
</dbReference>
<dbReference type="SUPFAM" id="SSF56935">
    <property type="entry name" value="Porins"/>
    <property type="match status" value="1"/>
</dbReference>
<keyword evidence="5" id="KW-0732">Signal</keyword>